<keyword evidence="1" id="KW-0812">Transmembrane</keyword>
<proteinExistence type="predicted"/>
<name>A0A3P8AN62_HAEPC</name>
<accession>A0A3P8AN62</accession>
<sequence length="117" mass="12984">MTVFICCARISNRINHFTDEVSSRVIFACHKCRSTIPARKDSTTRPTRVTEVTTFLPTLCTFIILAAFLANPPGLLWASPLAMMDRYSLCLSTNKFLASSVTPVLSPGHIPPKRQQS</sequence>
<feature type="transmembrane region" description="Helical" evidence="1">
    <location>
        <begin position="55"/>
        <end position="78"/>
    </location>
</feature>
<evidence type="ECO:0000256" key="1">
    <source>
        <dbReference type="SAM" id="Phobius"/>
    </source>
</evidence>
<keyword evidence="1" id="KW-1133">Transmembrane helix</keyword>
<dbReference type="AlphaFoldDB" id="A0A3P8AN62"/>
<dbReference type="Proteomes" id="UP000268014">
    <property type="component" value="Unassembled WGS sequence"/>
</dbReference>
<keyword evidence="1" id="KW-0472">Membrane</keyword>
<gene>
    <name evidence="2" type="ORF">HPLM_LOCUS17607</name>
</gene>
<organism evidence="2 3">
    <name type="scientific">Haemonchus placei</name>
    <name type="common">Barber's pole worm</name>
    <dbReference type="NCBI Taxonomy" id="6290"/>
    <lineage>
        <taxon>Eukaryota</taxon>
        <taxon>Metazoa</taxon>
        <taxon>Ecdysozoa</taxon>
        <taxon>Nematoda</taxon>
        <taxon>Chromadorea</taxon>
        <taxon>Rhabditida</taxon>
        <taxon>Rhabditina</taxon>
        <taxon>Rhabditomorpha</taxon>
        <taxon>Strongyloidea</taxon>
        <taxon>Trichostrongylidae</taxon>
        <taxon>Haemonchus</taxon>
    </lineage>
</organism>
<evidence type="ECO:0000313" key="2">
    <source>
        <dbReference type="EMBL" id="VDO65948.1"/>
    </source>
</evidence>
<protein>
    <submittedName>
        <fullName evidence="2">Uncharacterized protein</fullName>
    </submittedName>
</protein>
<dbReference type="EMBL" id="UZAF01020057">
    <property type="protein sequence ID" value="VDO65948.1"/>
    <property type="molecule type" value="Genomic_DNA"/>
</dbReference>
<reference evidence="2 3" key="1">
    <citation type="submission" date="2018-11" db="EMBL/GenBank/DDBJ databases">
        <authorList>
            <consortium name="Pathogen Informatics"/>
        </authorList>
    </citation>
    <scope>NUCLEOTIDE SEQUENCE [LARGE SCALE GENOMIC DNA]</scope>
    <source>
        <strain evidence="2 3">MHpl1</strain>
    </source>
</reference>
<keyword evidence="3" id="KW-1185">Reference proteome</keyword>
<evidence type="ECO:0000313" key="3">
    <source>
        <dbReference type="Proteomes" id="UP000268014"/>
    </source>
</evidence>